<keyword evidence="2" id="KW-1185">Reference proteome</keyword>
<name>A0A8X6F6E3_TRICU</name>
<evidence type="ECO:0000313" key="1">
    <source>
        <dbReference type="EMBL" id="GFQ70784.1"/>
    </source>
</evidence>
<evidence type="ECO:0000313" key="2">
    <source>
        <dbReference type="Proteomes" id="UP000887116"/>
    </source>
</evidence>
<dbReference type="EMBL" id="BMAO01030846">
    <property type="protein sequence ID" value="GFQ70784.1"/>
    <property type="molecule type" value="Genomic_DNA"/>
</dbReference>
<proteinExistence type="predicted"/>
<dbReference type="Proteomes" id="UP000887116">
    <property type="component" value="Unassembled WGS sequence"/>
</dbReference>
<protein>
    <submittedName>
        <fullName evidence="1">Uncharacterized protein</fullName>
    </submittedName>
</protein>
<accession>A0A8X6F6E3</accession>
<dbReference type="AlphaFoldDB" id="A0A8X6F6E3"/>
<organism evidence="1 2">
    <name type="scientific">Trichonephila clavata</name>
    <name type="common">Joro spider</name>
    <name type="synonym">Nephila clavata</name>
    <dbReference type="NCBI Taxonomy" id="2740835"/>
    <lineage>
        <taxon>Eukaryota</taxon>
        <taxon>Metazoa</taxon>
        <taxon>Ecdysozoa</taxon>
        <taxon>Arthropoda</taxon>
        <taxon>Chelicerata</taxon>
        <taxon>Arachnida</taxon>
        <taxon>Araneae</taxon>
        <taxon>Araneomorphae</taxon>
        <taxon>Entelegynae</taxon>
        <taxon>Araneoidea</taxon>
        <taxon>Nephilidae</taxon>
        <taxon>Trichonephila</taxon>
    </lineage>
</organism>
<comment type="caution">
    <text evidence="1">The sequence shown here is derived from an EMBL/GenBank/DDBJ whole genome shotgun (WGS) entry which is preliminary data.</text>
</comment>
<gene>
    <name evidence="1" type="ORF">TNCT_167221</name>
</gene>
<sequence length="94" mass="11217">MIRTGDKKRRNFSDKTEIVNRAFCQHAKPKQNVLFLFLNKRTDDSKLSLGTQRVSWAYLERIETQMHCTVKMFFFYTVLRCYVRPFANGIQAMM</sequence>
<reference evidence="1" key="1">
    <citation type="submission" date="2020-07" db="EMBL/GenBank/DDBJ databases">
        <title>Multicomponent nature underlies the extraordinary mechanical properties of spider dragline silk.</title>
        <authorList>
            <person name="Kono N."/>
            <person name="Nakamura H."/>
            <person name="Mori M."/>
            <person name="Yoshida Y."/>
            <person name="Ohtoshi R."/>
            <person name="Malay A.D."/>
            <person name="Moran D.A.P."/>
            <person name="Tomita M."/>
            <person name="Numata K."/>
            <person name="Arakawa K."/>
        </authorList>
    </citation>
    <scope>NUCLEOTIDE SEQUENCE</scope>
</reference>